<proteinExistence type="predicted"/>
<organism evidence="2 3">
    <name type="scientific">Ganoderma sinense ZZ0214-1</name>
    <dbReference type="NCBI Taxonomy" id="1077348"/>
    <lineage>
        <taxon>Eukaryota</taxon>
        <taxon>Fungi</taxon>
        <taxon>Dikarya</taxon>
        <taxon>Basidiomycota</taxon>
        <taxon>Agaricomycotina</taxon>
        <taxon>Agaricomycetes</taxon>
        <taxon>Polyporales</taxon>
        <taxon>Polyporaceae</taxon>
        <taxon>Ganoderma</taxon>
    </lineage>
</organism>
<evidence type="ECO:0000259" key="1">
    <source>
        <dbReference type="Pfam" id="PF26640"/>
    </source>
</evidence>
<gene>
    <name evidence="2" type="ORF">GSI_08498</name>
</gene>
<sequence>MDWGSIGSKHTLFSLVEEVTKINEKALLHVEPLDTFSIAQRLSWAAGRKTTRVEDRAYSLLGIFNINMPTLYGKGDRAFRRLQERIMQQVPDQSLFAWGFQHISSNFSHNPTITSNGPIVANAVPSRSEDLGL</sequence>
<dbReference type="EMBL" id="AYKW01000023">
    <property type="protein sequence ID" value="PIL28460.1"/>
    <property type="molecule type" value="Genomic_DNA"/>
</dbReference>
<comment type="caution">
    <text evidence="2">The sequence shown here is derived from an EMBL/GenBank/DDBJ whole genome shotgun (WGS) entry which is preliminary data.</text>
</comment>
<dbReference type="InterPro" id="IPR058525">
    <property type="entry name" value="DUF8212"/>
</dbReference>
<keyword evidence="3" id="KW-1185">Reference proteome</keyword>
<reference evidence="2 3" key="1">
    <citation type="journal article" date="2015" name="Sci. Rep.">
        <title>Chromosome-level genome map provides insights into diverse defense mechanisms in the medicinal fungus Ganoderma sinense.</title>
        <authorList>
            <person name="Zhu Y."/>
            <person name="Xu J."/>
            <person name="Sun C."/>
            <person name="Zhou S."/>
            <person name="Xu H."/>
            <person name="Nelson D.R."/>
            <person name="Qian J."/>
            <person name="Song J."/>
            <person name="Luo H."/>
            <person name="Xiang L."/>
            <person name="Li Y."/>
            <person name="Xu Z."/>
            <person name="Ji A."/>
            <person name="Wang L."/>
            <person name="Lu S."/>
            <person name="Hayward A."/>
            <person name="Sun W."/>
            <person name="Li X."/>
            <person name="Schwartz D.C."/>
            <person name="Wang Y."/>
            <person name="Chen S."/>
        </authorList>
    </citation>
    <scope>NUCLEOTIDE SEQUENCE [LARGE SCALE GENOMIC DNA]</scope>
    <source>
        <strain evidence="2 3">ZZ0214-1</strain>
    </source>
</reference>
<evidence type="ECO:0000313" key="2">
    <source>
        <dbReference type="EMBL" id="PIL28460.1"/>
    </source>
</evidence>
<dbReference type="Proteomes" id="UP000230002">
    <property type="component" value="Unassembled WGS sequence"/>
</dbReference>
<dbReference type="OrthoDB" id="2754356at2759"/>
<dbReference type="STRING" id="1077348.A0A2G8S3W4"/>
<feature type="domain" description="DUF8212" evidence="1">
    <location>
        <begin position="77"/>
        <end position="111"/>
    </location>
</feature>
<dbReference type="PANTHER" id="PTHR10622:SF10">
    <property type="entry name" value="HET DOMAIN-CONTAINING PROTEIN"/>
    <property type="match status" value="1"/>
</dbReference>
<dbReference type="AlphaFoldDB" id="A0A2G8S3W4"/>
<protein>
    <recommendedName>
        <fullName evidence="1">DUF8212 domain-containing protein</fullName>
    </recommendedName>
</protein>
<dbReference type="Pfam" id="PF26640">
    <property type="entry name" value="DUF8212"/>
    <property type="match status" value="1"/>
</dbReference>
<evidence type="ECO:0000313" key="3">
    <source>
        <dbReference type="Proteomes" id="UP000230002"/>
    </source>
</evidence>
<name>A0A2G8S3W4_9APHY</name>
<dbReference type="PANTHER" id="PTHR10622">
    <property type="entry name" value="HET DOMAIN-CONTAINING PROTEIN"/>
    <property type="match status" value="1"/>
</dbReference>
<accession>A0A2G8S3W4</accession>